<feature type="signal peptide" evidence="3">
    <location>
        <begin position="1"/>
        <end position="23"/>
    </location>
</feature>
<accession>A0AAJ7X9T0</accession>
<feature type="chain" id="PRO_5042570246" evidence="3">
    <location>
        <begin position="24"/>
        <end position="349"/>
    </location>
</feature>
<dbReference type="CDD" id="cd01939">
    <property type="entry name" value="Ketohexokinase"/>
    <property type="match status" value="1"/>
</dbReference>
<sequence>MSPRGRVLCVGLVCLDIISVVDSYPEEDTDTRCVSQRWQRGGNASNTCTVLSQLGVPCAFMGTLAAGRVADFVREELQASGVDAGLVVVHANCRAPPSSVVIANRRTGSRTILHSNRFITDDFSRCGVDASLVVRHAAGVTPCACCTLSLASGSRTVLLWDLDLPEILADDFSKVDLGPFRWIHWEGRNGDEQLRMIARVNEMNRRRDPGEAITVSVEIEKPEKLDTHQLIGHGDVVFISKDFAKHAGYNSAEAAVRGLYGRVKRGGVLVCAWGEQGAAATGPSGEVACSPAFPPPTLVDTLGAGDTFIAGVIAALSRGQSLQEALTFGCRVAGKKCGVQGYEGLGELC</sequence>
<dbReference type="InterPro" id="IPR052562">
    <property type="entry name" value="Ketohexokinase-related"/>
</dbReference>
<dbReference type="SUPFAM" id="SSF53613">
    <property type="entry name" value="Ribokinase-like"/>
    <property type="match status" value="2"/>
</dbReference>
<evidence type="ECO:0000313" key="5">
    <source>
        <dbReference type="Proteomes" id="UP001318040"/>
    </source>
</evidence>
<keyword evidence="1" id="KW-0808">Transferase</keyword>
<dbReference type="Proteomes" id="UP001318040">
    <property type="component" value="Chromosome 44"/>
</dbReference>
<dbReference type="PROSITE" id="PS00584">
    <property type="entry name" value="PFKB_KINASES_2"/>
    <property type="match status" value="1"/>
</dbReference>
<gene>
    <name evidence="6" type="primary">KHK</name>
</gene>
<feature type="domain" description="Carbohydrate kinase PfkB" evidence="4">
    <location>
        <begin position="117"/>
        <end position="341"/>
    </location>
</feature>
<feature type="domain" description="Carbohydrate kinase PfkB" evidence="4">
    <location>
        <begin position="6"/>
        <end position="113"/>
    </location>
</feature>
<protein>
    <submittedName>
        <fullName evidence="6">Ketohexokinase isoform X1</fullName>
    </submittedName>
</protein>
<reference evidence="6" key="1">
    <citation type="submission" date="2025-08" db="UniProtKB">
        <authorList>
            <consortium name="RefSeq"/>
        </authorList>
    </citation>
    <scope>IDENTIFICATION</scope>
    <source>
        <tissue evidence="6">Sperm</tissue>
    </source>
</reference>
<dbReference type="Pfam" id="PF00294">
    <property type="entry name" value="PfkB"/>
    <property type="match status" value="2"/>
</dbReference>
<dbReference type="InterPro" id="IPR002173">
    <property type="entry name" value="Carboh/pur_kinase_PfkB_CS"/>
</dbReference>
<proteinExistence type="predicted"/>
<name>A0AAJ7X9T0_PETMA</name>
<evidence type="ECO:0000259" key="4">
    <source>
        <dbReference type="Pfam" id="PF00294"/>
    </source>
</evidence>
<dbReference type="PANTHER" id="PTHR42774:SF3">
    <property type="entry name" value="KETOHEXOKINASE"/>
    <property type="match status" value="1"/>
</dbReference>
<keyword evidence="3" id="KW-0732">Signal</keyword>
<dbReference type="InterPro" id="IPR034093">
    <property type="entry name" value="KHK"/>
</dbReference>
<evidence type="ECO:0000256" key="3">
    <source>
        <dbReference type="SAM" id="SignalP"/>
    </source>
</evidence>
<dbReference type="GO" id="GO:0006753">
    <property type="term" value="P:nucleoside phosphate metabolic process"/>
    <property type="evidence" value="ECO:0007669"/>
    <property type="project" value="UniProtKB-ARBA"/>
</dbReference>
<dbReference type="GO" id="GO:0006000">
    <property type="term" value="P:fructose metabolic process"/>
    <property type="evidence" value="ECO:0007669"/>
    <property type="project" value="InterPro"/>
</dbReference>
<dbReference type="InterPro" id="IPR029056">
    <property type="entry name" value="Ribokinase-like"/>
</dbReference>
<evidence type="ECO:0000256" key="2">
    <source>
        <dbReference type="ARBA" id="ARBA00022777"/>
    </source>
</evidence>
<dbReference type="AlphaFoldDB" id="A0AAJ7X9T0"/>
<dbReference type="Gene3D" id="3.40.1190.20">
    <property type="match status" value="2"/>
</dbReference>
<evidence type="ECO:0000313" key="6">
    <source>
        <dbReference type="RefSeq" id="XP_032826536.1"/>
    </source>
</evidence>
<dbReference type="CTD" id="3795"/>
<dbReference type="InterPro" id="IPR011611">
    <property type="entry name" value="PfkB_dom"/>
</dbReference>
<dbReference type="GO" id="GO:0004454">
    <property type="term" value="F:ketohexokinase activity"/>
    <property type="evidence" value="ECO:0007669"/>
    <property type="project" value="InterPro"/>
</dbReference>
<keyword evidence="5" id="KW-1185">Reference proteome</keyword>
<organism evidence="5 6">
    <name type="scientific">Petromyzon marinus</name>
    <name type="common">Sea lamprey</name>
    <dbReference type="NCBI Taxonomy" id="7757"/>
    <lineage>
        <taxon>Eukaryota</taxon>
        <taxon>Metazoa</taxon>
        <taxon>Chordata</taxon>
        <taxon>Craniata</taxon>
        <taxon>Vertebrata</taxon>
        <taxon>Cyclostomata</taxon>
        <taxon>Hyperoartia</taxon>
        <taxon>Petromyzontiformes</taxon>
        <taxon>Petromyzontidae</taxon>
        <taxon>Petromyzon</taxon>
    </lineage>
</organism>
<dbReference type="PANTHER" id="PTHR42774">
    <property type="entry name" value="PHOSPHOTRANSFERASE SYSTEM TRANSPORT PROTEIN"/>
    <property type="match status" value="1"/>
</dbReference>
<evidence type="ECO:0000256" key="1">
    <source>
        <dbReference type="ARBA" id="ARBA00022679"/>
    </source>
</evidence>
<dbReference type="RefSeq" id="XP_032826536.1">
    <property type="nucleotide sequence ID" value="XM_032970645.1"/>
</dbReference>
<keyword evidence="2" id="KW-0418">Kinase</keyword>
<dbReference type="KEGG" id="pmrn:116951853"/>